<keyword evidence="6" id="KW-1185">Reference proteome</keyword>
<proteinExistence type="predicted"/>
<dbReference type="Pfam" id="PF13242">
    <property type="entry name" value="Hydrolase_like"/>
    <property type="match status" value="1"/>
</dbReference>
<feature type="domain" description="Nucleotidyl transferase" evidence="4">
    <location>
        <begin position="3"/>
        <end position="229"/>
    </location>
</feature>
<dbReference type="RefSeq" id="WP_202921746.1">
    <property type="nucleotide sequence ID" value="NZ_CP036274.1"/>
</dbReference>
<dbReference type="AlphaFoldDB" id="A0A517YA65"/>
<reference evidence="5 6" key="1">
    <citation type="submission" date="2019-02" db="EMBL/GenBank/DDBJ databases">
        <title>Deep-cultivation of Planctomycetes and their phenomic and genomic characterization uncovers novel biology.</title>
        <authorList>
            <person name="Wiegand S."/>
            <person name="Jogler M."/>
            <person name="Boedeker C."/>
            <person name="Pinto D."/>
            <person name="Vollmers J."/>
            <person name="Rivas-Marin E."/>
            <person name="Kohn T."/>
            <person name="Peeters S.H."/>
            <person name="Heuer A."/>
            <person name="Rast P."/>
            <person name="Oberbeckmann S."/>
            <person name="Bunk B."/>
            <person name="Jeske O."/>
            <person name="Meyerdierks A."/>
            <person name="Storesund J.E."/>
            <person name="Kallscheuer N."/>
            <person name="Luecker S."/>
            <person name="Lage O.M."/>
            <person name="Pohl T."/>
            <person name="Merkel B.J."/>
            <person name="Hornburger P."/>
            <person name="Mueller R.-W."/>
            <person name="Bruemmer F."/>
            <person name="Labrenz M."/>
            <person name="Spormann A.M."/>
            <person name="Op den Camp H."/>
            <person name="Overmann J."/>
            <person name="Amann R."/>
            <person name="Jetten M.S.M."/>
            <person name="Mascher T."/>
            <person name="Medema M.H."/>
            <person name="Devos D.P."/>
            <person name="Kaster A.-K."/>
            <person name="Ovreas L."/>
            <person name="Rohde M."/>
            <person name="Galperin M.Y."/>
            <person name="Jogler C."/>
        </authorList>
    </citation>
    <scope>NUCLEOTIDE SEQUENCE [LARGE SCALE GENOMIC DNA]</scope>
    <source>
        <strain evidence="5 6">ETA_A8</strain>
    </source>
</reference>
<dbReference type="NCBIfam" id="TIGR01662">
    <property type="entry name" value="HAD-SF-IIIA"/>
    <property type="match status" value="1"/>
</dbReference>
<dbReference type="CDD" id="cd04181">
    <property type="entry name" value="NTP_transferase"/>
    <property type="match status" value="1"/>
</dbReference>
<evidence type="ECO:0000259" key="4">
    <source>
        <dbReference type="Pfam" id="PF00483"/>
    </source>
</evidence>
<name>A0A517YA65_9BACT</name>
<dbReference type="InterPro" id="IPR006549">
    <property type="entry name" value="HAD-SF_hydro_IIIA"/>
</dbReference>
<sequence>MLKAFLLAAGLGTRLAPLTNNIPKCLLPFAGRPLLDYWFELLADAGCLEARVNTHAHAGAMREYLESEFPAKYPQISESHEPTLLGSAGAIAANPDFANGASEVVIICADQISDVDIAAMLDFHRQHGDPLTMLLYRVNNPTECGIVDVDADARVIEFTEKPQFPKGNLANGGIYIVSAAAYREIAQLRQFDFGFDILPRFVGRMRGWTWAGVHRDIGTHTALAKAKLELPSVVKTIASRTEAQPAIFLDRDGTLIESVHYLTHPSQVRVMPDAAATLRRFHLAGYRCVVTTNQSVIGRGLLTEDGLRLVHDEMTRQLAEQRAWLDAIYHCPFAPSSDPAGIQEHSHRKPNPGMLLQAAGELNLDLSRSWMIGDTDLDVEAGCRAGCCGSLKLVATTDVNIAEERYAHRYDNTHCVPSLTAAADLIFQKVSQPELPCVAVGSF</sequence>
<gene>
    <name evidence="5" type="primary">gmhB</name>
    <name evidence="5" type="ORF">ETAA8_22170</name>
</gene>
<dbReference type="NCBIfam" id="TIGR01656">
    <property type="entry name" value="Histidinol-ppas"/>
    <property type="match status" value="1"/>
</dbReference>
<dbReference type="InterPro" id="IPR023214">
    <property type="entry name" value="HAD_sf"/>
</dbReference>
<dbReference type="CDD" id="cd07503">
    <property type="entry name" value="HAD_HisB-N"/>
    <property type="match status" value="1"/>
</dbReference>
<keyword evidence="2" id="KW-0479">Metal-binding</keyword>
<evidence type="ECO:0000313" key="6">
    <source>
        <dbReference type="Proteomes" id="UP000315017"/>
    </source>
</evidence>
<dbReference type="EC" id="3.1.3.83" evidence="5"/>
<dbReference type="GO" id="GO:0016791">
    <property type="term" value="F:phosphatase activity"/>
    <property type="evidence" value="ECO:0007669"/>
    <property type="project" value="InterPro"/>
</dbReference>
<dbReference type="InterPro" id="IPR005835">
    <property type="entry name" value="NTP_transferase_dom"/>
</dbReference>
<dbReference type="SUPFAM" id="SSF56784">
    <property type="entry name" value="HAD-like"/>
    <property type="match status" value="1"/>
</dbReference>
<evidence type="ECO:0000256" key="1">
    <source>
        <dbReference type="ARBA" id="ARBA00022490"/>
    </source>
</evidence>
<dbReference type="InterPro" id="IPR036412">
    <property type="entry name" value="HAD-like_sf"/>
</dbReference>
<dbReference type="SUPFAM" id="SSF53448">
    <property type="entry name" value="Nucleotide-diphospho-sugar transferases"/>
    <property type="match status" value="1"/>
</dbReference>
<dbReference type="InterPro" id="IPR050486">
    <property type="entry name" value="Mannose-1P_guanyltransferase"/>
</dbReference>
<evidence type="ECO:0000256" key="3">
    <source>
        <dbReference type="ARBA" id="ARBA00022801"/>
    </source>
</evidence>
<dbReference type="Gene3D" id="3.90.550.10">
    <property type="entry name" value="Spore Coat Polysaccharide Biosynthesis Protein SpsA, Chain A"/>
    <property type="match status" value="1"/>
</dbReference>
<dbReference type="Pfam" id="PF00483">
    <property type="entry name" value="NTP_transferase"/>
    <property type="match status" value="1"/>
</dbReference>
<dbReference type="EMBL" id="CP036274">
    <property type="protein sequence ID" value="QDU27133.1"/>
    <property type="molecule type" value="Genomic_DNA"/>
</dbReference>
<dbReference type="InterPro" id="IPR006543">
    <property type="entry name" value="Histidinol-phos"/>
</dbReference>
<accession>A0A517YA65</accession>
<protein>
    <submittedName>
        <fullName evidence="5">D-glycero-alpha-D-manno-heptose-1,7-bisphosphate 7-phosphatase</fullName>
        <ecNumber evidence="5">3.1.3.83</ecNumber>
    </submittedName>
</protein>
<dbReference type="Gene3D" id="3.40.50.1000">
    <property type="entry name" value="HAD superfamily/HAD-like"/>
    <property type="match status" value="1"/>
</dbReference>
<dbReference type="KEGG" id="aagg:ETAA8_22170"/>
<dbReference type="GO" id="GO:0046872">
    <property type="term" value="F:metal ion binding"/>
    <property type="evidence" value="ECO:0007669"/>
    <property type="project" value="UniProtKB-KW"/>
</dbReference>
<dbReference type="Proteomes" id="UP000315017">
    <property type="component" value="Chromosome"/>
</dbReference>
<keyword evidence="3 5" id="KW-0378">Hydrolase</keyword>
<evidence type="ECO:0000256" key="2">
    <source>
        <dbReference type="ARBA" id="ARBA00022723"/>
    </source>
</evidence>
<dbReference type="InterPro" id="IPR029044">
    <property type="entry name" value="Nucleotide-diphossugar_trans"/>
</dbReference>
<dbReference type="PANTHER" id="PTHR22572">
    <property type="entry name" value="SUGAR-1-PHOSPHATE GUANYL TRANSFERASE"/>
    <property type="match status" value="1"/>
</dbReference>
<keyword evidence="1" id="KW-0963">Cytoplasm</keyword>
<organism evidence="5 6">
    <name type="scientific">Anatilimnocola aggregata</name>
    <dbReference type="NCBI Taxonomy" id="2528021"/>
    <lineage>
        <taxon>Bacteria</taxon>
        <taxon>Pseudomonadati</taxon>
        <taxon>Planctomycetota</taxon>
        <taxon>Planctomycetia</taxon>
        <taxon>Pirellulales</taxon>
        <taxon>Pirellulaceae</taxon>
        <taxon>Anatilimnocola</taxon>
    </lineage>
</organism>
<evidence type="ECO:0000313" key="5">
    <source>
        <dbReference type="EMBL" id="QDU27133.1"/>
    </source>
</evidence>